<keyword evidence="3" id="KW-1185">Reference proteome</keyword>
<gene>
    <name evidence="2" type="ORF">DXT99_23005</name>
</gene>
<reference evidence="3" key="1">
    <citation type="submission" date="2018-08" db="EMBL/GenBank/DDBJ databases">
        <authorList>
            <person name="Liu Z.-W."/>
            <person name="Du Z.-J."/>
        </authorList>
    </citation>
    <scope>NUCLEOTIDE SEQUENCE [LARGE SCALE GENOMIC DNA]</scope>
    <source>
        <strain evidence="3">H4X</strain>
    </source>
</reference>
<dbReference type="SUPFAM" id="SSF54665">
    <property type="entry name" value="CO dehydrogenase molybdoprotein N-domain-like"/>
    <property type="match status" value="1"/>
</dbReference>
<dbReference type="OrthoDB" id="9759099at2"/>
<dbReference type="PANTHER" id="PTHR11908">
    <property type="entry name" value="XANTHINE DEHYDROGENASE"/>
    <property type="match status" value="1"/>
</dbReference>
<dbReference type="GO" id="GO:0005506">
    <property type="term" value="F:iron ion binding"/>
    <property type="evidence" value="ECO:0007669"/>
    <property type="project" value="InterPro"/>
</dbReference>
<organism evidence="2 3">
    <name type="scientific">Pontibacter diazotrophicus</name>
    <dbReference type="NCBI Taxonomy" id="1400979"/>
    <lineage>
        <taxon>Bacteria</taxon>
        <taxon>Pseudomonadati</taxon>
        <taxon>Bacteroidota</taxon>
        <taxon>Cytophagia</taxon>
        <taxon>Cytophagales</taxon>
        <taxon>Hymenobacteraceae</taxon>
        <taxon>Pontibacter</taxon>
    </lineage>
</organism>
<dbReference type="InterPro" id="IPR000674">
    <property type="entry name" value="Ald_Oxase/Xan_DH_a/b"/>
</dbReference>
<dbReference type="GO" id="GO:0016491">
    <property type="term" value="F:oxidoreductase activity"/>
    <property type="evidence" value="ECO:0007669"/>
    <property type="project" value="InterPro"/>
</dbReference>
<dbReference type="AlphaFoldDB" id="A0A3D8L433"/>
<dbReference type="Pfam" id="PF02738">
    <property type="entry name" value="MoCoBD_1"/>
    <property type="match status" value="1"/>
</dbReference>
<dbReference type="InterPro" id="IPR008274">
    <property type="entry name" value="AldOxase/xan_DH_MoCoBD1"/>
</dbReference>
<evidence type="ECO:0000259" key="1">
    <source>
        <dbReference type="SMART" id="SM01008"/>
    </source>
</evidence>
<dbReference type="EMBL" id="QRGR01000035">
    <property type="protein sequence ID" value="RDV12017.1"/>
    <property type="molecule type" value="Genomic_DNA"/>
</dbReference>
<dbReference type="SMART" id="SM01008">
    <property type="entry name" value="Ald_Xan_dh_C"/>
    <property type="match status" value="1"/>
</dbReference>
<feature type="domain" description="Aldehyde oxidase/xanthine dehydrogenase a/b hammerhead" evidence="1">
    <location>
        <begin position="20"/>
        <end position="135"/>
    </location>
</feature>
<dbReference type="PANTHER" id="PTHR11908:SF153">
    <property type="entry name" value="DEHYDROGENASE"/>
    <property type="match status" value="1"/>
</dbReference>
<accession>A0A3D8L433</accession>
<evidence type="ECO:0000313" key="3">
    <source>
        <dbReference type="Proteomes" id="UP000256708"/>
    </source>
</evidence>
<dbReference type="Pfam" id="PF01315">
    <property type="entry name" value="Ald_Xan_dh_C"/>
    <property type="match status" value="1"/>
</dbReference>
<dbReference type="InterPro" id="IPR036856">
    <property type="entry name" value="Ald_Oxase/Xan_DH_a/b_sf"/>
</dbReference>
<protein>
    <submittedName>
        <fullName evidence="2">Xanthine dehydrogenase family protein molybdopterin-binding subunit</fullName>
    </submittedName>
</protein>
<dbReference type="SUPFAM" id="SSF56003">
    <property type="entry name" value="Molybdenum cofactor-binding domain"/>
    <property type="match status" value="1"/>
</dbReference>
<dbReference type="Pfam" id="PF20256">
    <property type="entry name" value="MoCoBD_2"/>
    <property type="match status" value="1"/>
</dbReference>
<dbReference type="InterPro" id="IPR016208">
    <property type="entry name" value="Ald_Oxase/xanthine_DH-like"/>
</dbReference>
<comment type="caution">
    <text evidence="2">The sequence shown here is derived from an EMBL/GenBank/DDBJ whole genome shotgun (WGS) entry which is preliminary data.</text>
</comment>
<name>A0A3D8L433_9BACT</name>
<dbReference type="Gene3D" id="3.90.1170.50">
    <property type="entry name" value="Aldehyde oxidase/xanthine dehydrogenase, a/b hammerhead"/>
    <property type="match status" value="1"/>
</dbReference>
<dbReference type="InterPro" id="IPR037165">
    <property type="entry name" value="AldOxase/xan_DH_Mopterin-bd_sf"/>
</dbReference>
<evidence type="ECO:0000313" key="2">
    <source>
        <dbReference type="EMBL" id="RDV12017.1"/>
    </source>
</evidence>
<proteinExistence type="predicted"/>
<dbReference type="Gene3D" id="3.30.365.10">
    <property type="entry name" value="Aldehyde oxidase/xanthine dehydrogenase, molybdopterin binding domain"/>
    <property type="match status" value="4"/>
</dbReference>
<dbReference type="Proteomes" id="UP000256708">
    <property type="component" value="Unassembled WGS sequence"/>
</dbReference>
<dbReference type="InterPro" id="IPR046867">
    <property type="entry name" value="AldOxase/xan_DH_MoCoBD2"/>
</dbReference>
<sequence>MTQVKMGDPLSRVESLLKVTGGAKYAAEYNLPNEAIGVLATSTIARGRIKNIDTREAERAPGVVAVVTHENAPEIPGYSASVDNEGSRVYGQEFRLFFDGTIYHNYQPIALVIADTFARADQAATLLKVTYEEESHDTDVRNSLDKAFKPERHDDYSRGEAGAYKSAPVKIEQEYQTPIQVHNPMEPHVTTAVWEGDNKVTVYNKTQATKISQKEIAKSFELDEENVRAYSPFVGGAFGSSSRVWPQEMAAIMGAKVTGRPVQVVLKRNQVFNMVGYRPRSVQKFSIGATTDGTLTGITHDAYGSTSQYEQFTERLLDPTKTMYSCPNLDSRYKLVRLDMSTPCWTRGPGETSGSFALESAMDELAYALNMDPLALRLKNYAEKDPENDKPWSSNYLMECYEQGAERFGWSKRNPEPRSMREGDWLIGMGMASGIYKAARDRAVVRAKLSPDGSLLVQSAVADTGPGSATIFTQIAADVMGTAIENTRFEWGDSTLPYAPGQFGSHTTASVGSAVYEVCTALKQRLQQLATGTASAAMQQAGPDELVFENGTMGLKDRSASLSYGEILKQQNLPQLEVIKESEGGPLLDEYSSKSFCANFVEVRVHAATGEVRINKVVSAVDAGKIMNYKTAESQVYGSVVWGIGIALMEEGKIDHRFGRHVNNDLEKYHVPISADVPEVDVILINKPDPVVDPMGAKGIGEIPLIGFTAAVANAVYHATGKRIRELPITPAKLV</sequence>